<protein>
    <submittedName>
        <fullName evidence="3">Uncharacterized protein</fullName>
    </submittedName>
</protein>
<evidence type="ECO:0000313" key="2">
    <source>
        <dbReference type="EMBL" id="KAL2473168.1"/>
    </source>
</evidence>
<reference evidence="4" key="1">
    <citation type="submission" date="2024-07" db="EMBL/GenBank/DDBJ databases">
        <title>Two chromosome-level genome assemblies of Korean endemic species Abeliophyllum distichum and Forsythia ovata (Oleaceae).</title>
        <authorList>
            <person name="Jang H."/>
        </authorList>
    </citation>
    <scope>NUCLEOTIDE SEQUENCE [LARGE SCALE GENOMIC DNA]</scope>
</reference>
<sequence length="147" mass="16392">MFAGGSVAGIGAKDSTNSKQSESFVVNKPVLEKPENDDDEEFIEPENIEDFAYAYAYAFNADEDNEDDSDEIILVRDTHLENFGISLEIEENNVEIIDEEVVNVINLKPMKDHIDLDTHVKKSLRGGFGLQPQFLVRNGKTGGASRR</sequence>
<dbReference type="Pfam" id="PF05340">
    <property type="entry name" value="DUF740"/>
    <property type="match status" value="1"/>
</dbReference>
<evidence type="ECO:0000256" key="1">
    <source>
        <dbReference type="SAM" id="MobiDB-lite"/>
    </source>
</evidence>
<accession>A0ABD1QDQ8</accession>
<keyword evidence="4" id="KW-1185">Reference proteome</keyword>
<dbReference type="InterPro" id="IPR008004">
    <property type="entry name" value="OCTOPUS-like"/>
</dbReference>
<gene>
    <name evidence="2" type="ORF">Fot_48904</name>
    <name evidence="3" type="ORF">Fot_48920</name>
</gene>
<name>A0ABD1QDQ8_9LAMI</name>
<proteinExistence type="predicted"/>
<comment type="caution">
    <text evidence="3">The sequence shown here is derived from an EMBL/GenBank/DDBJ whole genome shotgun (WGS) entry which is preliminary data.</text>
</comment>
<feature type="region of interest" description="Disordered" evidence="1">
    <location>
        <begin position="1"/>
        <end position="40"/>
    </location>
</feature>
<evidence type="ECO:0000313" key="3">
    <source>
        <dbReference type="EMBL" id="KAL2473184.1"/>
    </source>
</evidence>
<evidence type="ECO:0000313" key="4">
    <source>
        <dbReference type="Proteomes" id="UP001604277"/>
    </source>
</evidence>
<organism evidence="3 4">
    <name type="scientific">Forsythia ovata</name>
    <dbReference type="NCBI Taxonomy" id="205694"/>
    <lineage>
        <taxon>Eukaryota</taxon>
        <taxon>Viridiplantae</taxon>
        <taxon>Streptophyta</taxon>
        <taxon>Embryophyta</taxon>
        <taxon>Tracheophyta</taxon>
        <taxon>Spermatophyta</taxon>
        <taxon>Magnoliopsida</taxon>
        <taxon>eudicotyledons</taxon>
        <taxon>Gunneridae</taxon>
        <taxon>Pentapetalae</taxon>
        <taxon>asterids</taxon>
        <taxon>lamiids</taxon>
        <taxon>Lamiales</taxon>
        <taxon>Oleaceae</taxon>
        <taxon>Forsythieae</taxon>
        <taxon>Forsythia</taxon>
    </lineage>
</organism>
<dbReference type="AlphaFoldDB" id="A0ABD1QDQ8"/>
<dbReference type="EMBL" id="JBFOLJ010000015">
    <property type="protein sequence ID" value="KAL2473168.1"/>
    <property type="molecule type" value="Genomic_DNA"/>
</dbReference>
<dbReference type="Proteomes" id="UP001604277">
    <property type="component" value="Unassembled WGS sequence"/>
</dbReference>
<feature type="compositionally biased region" description="Polar residues" evidence="1">
    <location>
        <begin position="14"/>
        <end position="24"/>
    </location>
</feature>
<reference evidence="3" key="2">
    <citation type="submission" date="2024-07" db="EMBL/GenBank/DDBJ databases">
        <title>Two chromosome-level genome assemblies of Korean endemic species Abeliophyllum distichum and Forsythia ovata (Oleaceae).</title>
        <authorList>
            <person name="Mun J.H."/>
        </authorList>
    </citation>
    <scope>NUCLEOTIDE SEQUENCE</scope>
    <source>
        <strain evidence="3">KNKB202402200001</strain>
        <tissue evidence="3">Leaf</tissue>
    </source>
</reference>
<dbReference type="EMBL" id="JBFOLJ010000015">
    <property type="protein sequence ID" value="KAL2473184.1"/>
    <property type="molecule type" value="Genomic_DNA"/>
</dbReference>